<name>A0A5E4NEW3_9HEMI</name>
<dbReference type="SUPFAM" id="SSF144232">
    <property type="entry name" value="HIT/MYND zinc finger-like"/>
    <property type="match status" value="1"/>
</dbReference>
<dbReference type="PANTHER" id="PTHR15555:SF0">
    <property type="entry name" value="ZINC FINGER HIT DOMAIN-CONTAINING PROTEIN 2"/>
    <property type="match status" value="1"/>
</dbReference>
<organism evidence="3 4">
    <name type="scientific">Cinara cedri</name>
    <dbReference type="NCBI Taxonomy" id="506608"/>
    <lineage>
        <taxon>Eukaryota</taxon>
        <taxon>Metazoa</taxon>
        <taxon>Ecdysozoa</taxon>
        <taxon>Arthropoda</taxon>
        <taxon>Hexapoda</taxon>
        <taxon>Insecta</taxon>
        <taxon>Pterygota</taxon>
        <taxon>Neoptera</taxon>
        <taxon>Paraneoptera</taxon>
        <taxon>Hemiptera</taxon>
        <taxon>Sternorrhyncha</taxon>
        <taxon>Aphidomorpha</taxon>
        <taxon>Aphidoidea</taxon>
        <taxon>Aphididae</taxon>
        <taxon>Lachninae</taxon>
        <taxon>Cinara</taxon>
    </lineage>
</organism>
<keyword evidence="4" id="KW-1185">Reference proteome</keyword>
<dbReference type="Proteomes" id="UP000325440">
    <property type="component" value="Unassembled WGS sequence"/>
</dbReference>
<evidence type="ECO:0000313" key="3">
    <source>
        <dbReference type="EMBL" id="VVC42257.1"/>
    </source>
</evidence>
<protein>
    <submittedName>
        <fullName evidence="3">Zinc finger, HIT-type</fullName>
    </submittedName>
</protein>
<dbReference type="CDD" id="cd23024">
    <property type="entry name" value="zf-HIT_ZNHIT2-3"/>
    <property type="match status" value="1"/>
</dbReference>
<dbReference type="PANTHER" id="PTHR15555">
    <property type="entry name" value="ZINC FINGER HIT DOMAIN CONTAINING PROTEIN 2 PROTEIN FON -RELATED"/>
    <property type="match status" value="1"/>
</dbReference>
<dbReference type="Pfam" id="PF04438">
    <property type="entry name" value="zf-HIT"/>
    <property type="match status" value="1"/>
</dbReference>
<evidence type="ECO:0000259" key="2">
    <source>
        <dbReference type="PROSITE" id="PS51083"/>
    </source>
</evidence>
<dbReference type="Gene3D" id="3.30.60.190">
    <property type="match status" value="1"/>
</dbReference>
<evidence type="ECO:0000256" key="1">
    <source>
        <dbReference type="PROSITE-ProRule" id="PRU00453"/>
    </source>
</evidence>
<dbReference type="EMBL" id="CABPRJ010001943">
    <property type="protein sequence ID" value="VVC42257.1"/>
    <property type="molecule type" value="Genomic_DNA"/>
</dbReference>
<evidence type="ECO:0000313" key="4">
    <source>
        <dbReference type="Proteomes" id="UP000325440"/>
    </source>
</evidence>
<dbReference type="AlphaFoldDB" id="A0A5E4NEW3"/>
<sequence length="350" mass="40639">MDMGSICKFCTENQSKYVCPKCTAPYCSLLCYKSSSHLECSEMFYKDCIEEELDIQGSDNASKKEMIDILKRVYGENEESESDSDDDDLTNLNERLNGIDLDNSEEVWNLLTDSEKAEFEHLVKSGDITKILPEYTPWWCLPIEKQLVTEVGENIKDNELPSLLTNIPNLSILSKKSPSEFIQWNLVNIITPYVFLIRYYNGKHKSYLSEFINGLYSLSSNLSVNQNFDSYDTALKSVELSIQEHDMFKGFIGFSLINDDLETIFSNGLDSNCNYNIKLVLSDMHNLMNKYKNEKKKFVSKKTEQGEFNRKFPDPEASYFTHVDVKKIRLLLKKIEYYFSWVNENKFNLI</sequence>
<dbReference type="OrthoDB" id="10005492at2759"/>
<accession>A0A5E4NEW3</accession>
<dbReference type="InterPro" id="IPR039646">
    <property type="entry name" value="ZNHIT2"/>
</dbReference>
<proteinExistence type="predicted"/>
<keyword evidence="1" id="KW-0479">Metal-binding</keyword>
<dbReference type="PROSITE" id="PS51083">
    <property type="entry name" value="ZF_HIT"/>
    <property type="match status" value="1"/>
</dbReference>
<keyword evidence="1" id="KW-0863">Zinc-finger</keyword>
<keyword evidence="1" id="KW-0862">Zinc</keyword>
<dbReference type="InterPro" id="IPR007529">
    <property type="entry name" value="Znf_HIT"/>
</dbReference>
<reference evidence="3 4" key="1">
    <citation type="submission" date="2019-08" db="EMBL/GenBank/DDBJ databases">
        <authorList>
            <person name="Alioto T."/>
            <person name="Alioto T."/>
            <person name="Gomez Garrido J."/>
        </authorList>
    </citation>
    <scope>NUCLEOTIDE SEQUENCE [LARGE SCALE GENOMIC DNA]</scope>
</reference>
<gene>
    <name evidence="3" type="ORF">CINCED_3A001317</name>
</gene>
<feature type="domain" description="HIT-type" evidence="2">
    <location>
        <begin position="7"/>
        <end position="40"/>
    </location>
</feature>
<dbReference type="GO" id="GO:0008270">
    <property type="term" value="F:zinc ion binding"/>
    <property type="evidence" value="ECO:0007669"/>
    <property type="project" value="UniProtKB-UniRule"/>
</dbReference>